<dbReference type="SMART" id="SM00432">
    <property type="entry name" value="MADS"/>
    <property type="match status" value="1"/>
</dbReference>
<name>A0A163J6P7_ABSGL</name>
<accession>A0A163J6P7</accession>
<comment type="similarity">
    <text evidence="6">Belongs to the MEF2 family.</text>
</comment>
<dbReference type="InterPro" id="IPR002100">
    <property type="entry name" value="TF_MADSbox"/>
</dbReference>
<dbReference type="InterPro" id="IPR036879">
    <property type="entry name" value="TF_MADSbox_sf"/>
</dbReference>
<dbReference type="PROSITE" id="PS50066">
    <property type="entry name" value="MADS_BOX_2"/>
    <property type="match status" value="1"/>
</dbReference>
<dbReference type="STRING" id="4829.A0A163J6P7"/>
<evidence type="ECO:0000256" key="2">
    <source>
        <dbReference type="ARBA" id="ARBA00023015"/>
    </source>
</evidence>
<dbReference type="InterPro" id="IPR033896">
    <property type="entry name" value="MEF2-like_N"/>
</dbReference>
<organism evidence="8">
    <name type="scientific">Absidia glauca</name>
    <name type="common">Pin mould</name>
    <dbReference type="NCBI Taxonomy" id="4829"/>
    <lineage>
        <taxon>Eukaryota</taxon>
        <taxon>Fungi</taxon>
        <taxon>Fungi incertae sedis</taxon>
        <taxon>Mucoromycota</taxon>
        <taxon>Mucoromycotina</taxon>
        <taxon>Mucoromycetes</taxon>
        <taxon>Mucorales</taxon>
        <taxon>Cunninghamellaceae</taxon>
        <taxon>Absidia</taxon>
    </lineage>
</organism>
<dbReference type="SUPFAM" id="SSF55455">
    <property type="entry name" value="SRF-like"/>
    <property type="match status" value="1"/>
</dbReference>
<dbReference type="AlphaFoldDB" id="A0A163J6P7"/>
<dbReference type="GO" id="GO:0000981">
    <property type="term" value="F:DNA-binding transcription factor activity, RNA polymerase II-specific"/>
    <property type="evidence" value="ECO:0007669"/>
    <property type="project" value="TreeGrafter"/>
</dbReference>
<dbReference type="GO" id="GO:0045944">
    <property type="term" value="P:positive regulation of transcription by RNA polymerase II"/>
    <property type="evidence" value="ECO:0007669"/>
    <property type="project" value="InterPro"/>
</dbReference>
<sequence>MGRKKIKIQPIEDERNKQVTFLKRKHGLMKKAYELSVLCNCEVALMVFTSNNKLIQYSSQDMDKLLMKYTQFQKSDDDQEEPIVSPCNEVAPTTHERMIAPIARPKAAQQQKKVPTTNDRVVIPPTPVLSDHEENNAYLSSHSSVSSPPRFPMPPQNVSLPFINNSNAIDIPFDPTFSALPSPPFQPFYPMDLWTPPLYTSFQPNTLTIPQDPFFPLYTDLGRSPIKKRKRSPPF</sequence>
<proteinExistence type="inferred from homology"/>
<gene>
    <name evidence="8" type="primary">ABSGL_05406.1 scaffold 6965</name>
</gene>
<evidence type="ECO:0000256" key="6">
    <source>
        <dbReference type="ARBA" id="ARBA00025805"/>
    </source>
</evidence>
<dbReference type="GO" id="GO:0046983">
    <property type="term" value="F:protein dimerization activity"/>
    <property type="evidence" value="ECO:0007669"/>
    <property type="project" value="InterPro"/>
</dbReference>
<dbReference type="PANTHER" id="PTHR11945">
    <property type="entry name" value="MADS BOX PROTEIN"/>
    <property type="match status" value="1"/>
</dbReference>
<keyword evidence="3" id="KW-0238">DNA-binding</keyword>
<dbReference type="InParanoid" id="A0A163J6P7"/>
<dbReference type="Gene3D" id="3.40.1810.10">
    <property type="entry name" value="Transcription factor, MADS-box"/>
    <property type="match status" value="1"/>
</dbReference>
<dbReference type="EMBL" id="LT552963">
    <property type="protein sequence ID" value="SAL99760.1"/>
    <property type="molecule type" value="Genomic_DNA"/>
</dbReference>
<dbReference type="PRINTS" id="PR00404">
    <property type="entry name" value="MADSDOMAIN"/>
</dbReference>
<evidence type="ECO:0000256" key="3">
    <source>
        <dbReference type="ARBA" id="ARBA00023125"/>
    </source>
</evidence>
<evidence type="ECO:0000313" key="9">
    <source>
        <dbReference type="Proteomes" id="UP000078561"/>
    </source>
</evidence>
<dbReference type="PANTHER" id="PTHR11945:SF534">
    <property type="entry name" value="MYOCYTE-SPECIFIC ENHANCER FACTOR 2"/>
    <property type="match status" value="1"/>
</dbReference>
<keyword evidence="9" id="KW-1185">Reference proteome</keyword>
<reference evidence="8" key="1">
    <citation type="submission" date="2016-04" db="EMBL/GenBank/DDBJ databases">
        <authorList>
            <person name="Evans L.H."/>
            <person name="Alamgir A."/>
            <person name="Owens N."/>
            <person name="Weber N.D."/>
            <person name="Virtaneva K."/>
            <person name="Barbian K."/>
            <person name="Babar A."/>
            <person name="Rosenke K."/>
        </authorList>
    </citation>
    <scope>NUCLEOTIDE SEQUENCE [LARGE SCALE GENOMIC DNA]</scope>
    <source>
        <strain evidence="8">CBS 101.48</strain>
    </source>
</reference>
<keyword evidence="4" id="KW-0804">Transcription</keyword>
<comment type="subcellular location">
    <subcellularLocation>
        <location evidence="1">Nucleus</location>
    </subcellularLocation>
</comment>
<dbReference type="OrthoDB" id="1898716at2759"/>
<keyword evidence="5" id="KW-0539">Nucleus</keyword>
<evidence type="ECO:0000256" key="1">
    <source>
        <dbReference type="ARBA" id="ARBA00004123"/>
    </source>
</evidence>
<protein>
    <recommendedName>
        <fullName evidence="7">MADS-box domain-containing protein</fullName>
    </recommendedName>
</protein>
<dbReference type="GO" id="GO:0000978">
    <property type="term" value="F:RNA polymerase II cis-regulatory region sequence-specific DNA binding"/>
    <property type="evidence" value="ECO:0007669"/>
    <property type="project" value="TreeGrafter"/>
</dbReference>
<evidence type="ECO:0000256" key="4">
    <source>
        <dbReference type="ARBA" id="ARBA00023163"/>
    </source>
</evidence>
<dbReference type="PROSITE" id="PS00350">
    <property type="entry name" value="MADS_BOX_1"/>
    <property type="match status" value="1"/>
</dbReference>
<keyword evidence="2" id="KW-0805">Transcription regulation</keyword>
<feature type="domain" description="MADS-box" evidence="7">
    <location>
        <begin position="1"/>
        <end position="61"/>
    </location>
</feature>
<evidence type="ECO:0000259" key="7">
    <source>
        <dbReference type="PROSITE" id="PS50066"/>
    </source>
</evidence>
<dbReference type="GO" id="GO:0005634">
    <property type="term" value="C:nucleus"/>
    <property type="evidence" value="ECO:0007669"/>
    <property type="project" value="UniProtKB-SubCell"/>
</dbReference>
<evidence type="ECO:0000256" key="5">
    <source>
        <dbReference type="ARBA" id="ARBA00023242"/>
    </source>
</evidence>
<dbReference type="Pfam" id="PF00319">
    <property type="entry name" value="SRF-TF"/>
    <property type="match status" value="1"/>
</dbReference>
<evidence type="ECO:0000313" key="8">
    <source>
        <dbReference type="EMBL" id="SAL99760.1"/>
    </source>
</evidence>
<dbReference type="Proteomes" id="UP000078561">
    <property type="component" value="Unassembled WGS sequence"/>
</dbReference>
<dbReference type="CDD" id="cd00265">
    <property type="entry name" value="MADS_MEF2_like"/>
    <property type="match status" value="1"/>
</dbReference>